<sequence>MSSWRWLVEGIEFVRVQFQELRKVRLDQITCKLSALETFFKDMEDEVQAHSTKMLDLATLDNDEAAYNTVSDQYAESMAGLRAAKEALRAAMFHAAQSMYHGAPANLINVGAIEHENQGL</sequence>
<proteinExistence type="predicted"/>
<reference evidence="1 2" key="1">
    <citation type="submission" date="2017-02" db="EMBL/GenBank/DDBJ databases">
        <title>Complete Genome Sequence of Salmonella typhimurium Baceriophage BSPM4.</title>
        <authorList>
            <person name="Bai J."/>
            <person name="Ryu S."/>
        </authorList>
    </citation>
    <scope>NUCLEOTIDE SEQUENCE [LARGE SCALE GENOMIC DNA]</scope>
</reference>
<evidence type="ECO:0000313" key="2">
    <source>
        <dbReference type="Proteomes" id="UP000241354"/>
    </source>
</evidence>
<name>A0A2P0P917_9CAUD</name>
<organism evidence="1 2">
    <name type="scientific">Salmonella phage BSPM4</name>
    <dbReference type="NCBI Taxonomy" id="1958913"/>
    <lineage>
        <taxon>Viruses</taxon>
        <taxon>Duplodnaviria</taxon>
        <taxon>Heunggongvirae</taxon>
        <taxon>Uroviricota</taxon>
        <taxon>Caudoviricetes</taxon>
        <taxon>Casjensviridae</taxon>
        <taxon>Chivirus</taxon>
        <taxon>Chivirus BSPM4</taxon>
    </lineage>
</organism>
<dbReference type="Proteomes" id="UP000241354">
    <property type="component" value="Segment"/>
</dbReference>
<keyword evidence="2" id="KW-1185">Reference proteome</keyword>
<gene>
    <name evidence="1" type="ORF">BSPM4_0061</name>
</gene>
<dbReference type="EMBL" id="KY620117">
    <property type="protein sequence ID" value="AQY55237.1"/>
    <property type="molecule type" value="Genomic_DNA"/>
</dbReference>
<accession>A0A2P0P917</accession>
<evidence type="ECO:0000313" key="1">
    <source>
        <dbReference type="EMBL" id="AQY55237.1"/>
    </source>
</evidence>
<protein>
    <submittedName>
        <fullName evidence="1">Uncharacterized protein</fullName>
    </submittedName>
</protein>